<dbReference type="InterPro" id="IPR003593">
    <property type="entry name" value="AAA+_ATPase"/>
</dbReference>
<dbReference type="GO" id="GO:0030659">
    <property type="term" value="C:cytoplasmic vesicle membrane"/>
    <property type="evidence" value="ECO:0007669"/>
    <property type="project" value="TreeGrafter"/>
</dbReference>
<dbReference type="Pfam" id="PF00005">
    <property type="entry name" value="ABC_tran"/>
    <property type="match status" value="1"/>
</dbReference>
<keyword evidence="15" id="KW-1185">Reference proteome</keyword>
<keyword evidence="8 12" id="KW-1133">Transmembrane helix</keyword>
<evidence type="ECO:0000256" key="2">
    <source>
        <dbReference type="ARBA" id="ARBA00005814"/>
    </source>
</evidence>
<reference evidence="16" key="1">
    <citation type="submission" date="2025-08" db="UniProtKB">
        <authorList>
            <consortium name="RefSeq"/>
        </authorList>
    </citation>
    <scope>IDENTIFICATION</scope>
    <source>
        <tissue evidence="16">Whole body</tissue>
    </source>
</reference>
<evidence type="ECO:0000256" key="9">
    <source>
        <dbReference type="ARBA" id="ARBA00023136"/>
    </source>
</evidence>
<dbReference type="PROSITE" id="PS00211">
    <property type="entry name" value="ABC_TRANSPORTER_1"/>
    <property type="match status" value="1"/>
</dbReference>
<dbReference type="InterPro" id="IPR050352">
    <property type="entry name" value="ABCG_transporters"/>
</dbReference>
<feature type="transmembrane region" description="Helical" evidence="12">
    <location>
        <begin position="641"/>
        <end position="661"/>
    </location>
</feature>
<evidence type="ECO:0000259" key="13">
    <source>
        <dbReference type="PROSITE" id="PS50035"/>
    </source>
</evidence>
<dbReference type="Pfam" id="PF19055">
    <property type="entry name" value="ABC2_membrane_7"/>
    <property type="match status" value="1"/>
</dbReference>
<keyword evidence="5 12" id="KW-0812">Transmembrane</keyword>
<dbReference type="Proteomes" id="UP000694846">
    <property type="component" value="Unplaced"/>
</dbReference>
<dbReference type="GO" id="GO:0140359">
    <property type="term" value="F:ABC-type transporter activity"/>
    <property type="evidence" value="ECO:0007669"/>
    <property type="project" value="InterPro"/>
</dbReference>
<evidence type="ECO:0000256" key="12">
    <source>
        <dbReference type="SAM" id="Phobius"/>
    </source>
</evidence>
<evidence type="ECO:0000259" key="14">
    <source>
        <dbReference type="PROSITE" id="PS50893"/>
    </source>
</evidence>
<dbReference type="RefSeq" id="XP_025423899.1">
    <property type="nucleotide sequence ID" value="XM_025568114.1"/>
</dbReference>
<evidence type="ECO:0000256" key="5">
    <source>
        <dbReference type="ARBA" id="ARBA00022692"/>
    </source>
</evidence>
<evidence type="ECO:0000256" key="11">
    <source>
        <dbReference type="SAM" id="MobiDB-lite"/>
    </source>
</evidence>
<evidence type="ECO:0000256" key="3">
    <source>
        <dbReference type="ARBA" id="ARBA00022448"/>
    </source>
</evidence>
<evidence type="ECO:0000256" key="1">
    <source>
        <dbReference type="ARBA" id="ARBA00004141"/>
    </source>
</evidence>
<dbReference type="InterPro" id="IPR017871">
    <property type="entry name" value="ABC_transporter-like_CS"/>
</dbReference>
<evidence type="ECO:0000256" key="4">
    <source>
        <dbReference type="ARBA" id="ARBA00022474"/>
    </source>
</evidence>
<dbReference type="GeneID" id="112693168"/>
<accession>A0A8B8GKX7</accession>
<feature type="transmembrane region" description="Helical" evidence="12">
    <location>
        <begin position="521"/>
        <end position="545"/>
    </location>
</feature>
<dbReference type="CTD" id="31271"/>
<keyword evidence="9 12" id="KW-0472">Membrane</keyword>
<evidence type="ECO:0000313" key="16">
    <source>
        <dbReference type="RefSeq" id="XP_025423899.1"/>
    </source>
</evidence>
<feature type="transmembrane region" description="Helical" evidence="12">
    <location>
        <begin position="489"/>
        <end position="515"/>
    </location>
</feature>
<sequence>MSLKDEQKPLLPVNSNRSDIDSRPDRDRFTDYQSLKNSNGSVKNKKVNQSITYTWTNINVRTKNGQSRGFYDTLTSFYPSSLRNKSQKKELLKNVSGMARPGELLALMGSSGAGKTTLMNSLTFRSDRNVTETGVKAINGVPINGTSLTAVSAYVQQHDLFIGTLTVREHLIFQAMVRMDRHIPYDKRMARVEEVIQELSLVKCKNTIIGVSGRLKGLSGGEMKRLSFASEVLTDPPLMFCDEPTSGLDSYMAQNVISVLKSMASKGKTIICTIHQPSSEVYSMFDKILLLANARTAFLGTPNEAIEFFKSLGVSCPKNHNPADFFIQLLAIVPSQELCSFETIDTVCEAYEESQYKNDMMQHQKQMIIAGKDSLDYLGSNNVSSPYKASWIEQFYAVFWRSWLSIKKEPALTKIRLVQTIMVAALISFIFYNQHLDQDGVMNINGALFMCISNMTFQNVLAVINVFCSELPVFMREHHNGMYRTDVYFLSKTIAEVPIFLVIPVLFTTIMYYIVGLNPKLTHFLIAVLFITLVSLVAVSFGYFVSCASGNISVALSVGPTIVIPFLLFGGYFLNVGSIPSYFRWLSIFSWFKYANEGLQINQWSDIDYIECNRVNTTCPRSGHAVLESNSFVESNLTMDIVSLLLLVVAFRFMAFLSLLIRTSRK</sequence>
<feature type="compositionally biased region" description="Low complexity" evidence="11">
    <location>
        <begin position="34"/>
        <end position="43"/>
    </location>
</feature>
<dbReference type="Pfam" id="PF01061">
    <property type="entry name" value="ABC2_membrane"/>
    <property type="match status" value="1"/>
</dbReference>
<dbReference type="Gene3D" id="3.40.50.300">
    <property type="entry name" value="P-loop containing nucleotide triphosphate hydrolases"/>
    <property type="match status" value="1"/>
</dbReference>
<dbReference type="CDD" id="cd03213">
    <property type="entry name" value="ABCG_EPDR"/>
    <property type="match status" value="1"/>
</dbReference>
<evidence type="ECO:0000313" key="15">
    <source>
        <dbReference type="Proteomes" id="UP000694846"/>
    </source>
</evidence>
<feature type="domain" description="ABC transporter" evidence="14">
    <location>
        <begin position="77"/>
        <end position="318"/>
    </location>
</feature>
<keyword evidence="4" id="KW-0608">Pigment</keyword>
<dbReference type="SMART" id="SM00382">
    <property type="entry name" value="AAA"/>
    <property type="match status" value="1"/>
</dbReference>
<gene>
    <name evidence="16" type="primary">LOC112693168</name>
</gene>
<dbReference type="OrthoDB" id="66620at2759"/>
<dbReference type="GO" id="GO:0005886">
    <property type="term" value="C:plasma membrane"/>
    <property type="evidence" value="ECO:0007669"/>
    <property type="project" value="TreeGrafter"/>
</dbReference>
<keyword evidence="7" id="KW-0067">ATP-binding</keyword>
<dbReference type="InterPro" id="IPR027417">
    <property type="entry name" value="P-loop_NTPase"/>
</dbReference>
<feature type="compositionally biased region" description="Basic and acidic residues" evidence="11">
    <location>
        <begin position="18"/>
        <end position="30"/>
    </location>
</feature>
<keyword evidence="6" id="KW-0547">Nucleotide-binding</keyword>
<dbReference type="InterPro" id="IPR003439">
    <property type="entry name" value="ABC_transporter-like_ATP-bd"/>
</dbReference>
<dbReference type="InterPro" id="IPR001736">
    <property type="entry name" value="PLipase_D/transphosphatidylase"/>
</dbReference>
<dbReference type="AlphaFoldDB" id="A0A8B8GKX7"/>
<dbReference type="PANTHER" id="PTHR48041:SF129">
    <property type="entry name" value="PROTEIN WHITE"/>
    <property type="match status" value="1"/>
</dbReference>
<comment type="subcellular location">
    <subcellularLocation>
        <location evidence="1">Membrane</location>
        <topology evidence="1">Multi-pass membrane protein</topology>
    </subcellularLocation>
</comment>
<proteinExistence type="inferred from homology"/>
<dbReference type="GO" id="GO:0031409">
    <property type="term" value="F:pigment binding"/>
    <property type="evidence" value="ECO:0007669"/>
    <property type="project" value="UniProtKB-KW"/>
</dbReference>
<dbReference type="InterPro" id="IPR005284">
    <property type="entry name" value="Pigment_permease/Abcg"/>
</dbReference>
<dbReference type="InterPro" id="IPR013525">
    <property type="entry name" value="ABC2_TM"/>
</dbReference>
<keyword evidence="3" id="KW-0813">Transport</keyword>
<feature type="domain" description="PLD phosphodiesterase" evidence="13">
    <location>
        <begin position="358"/>
        <end position="387"/>
    </location>
</feature>
<organism evidence="15 16">
    <name type="scientific">Sipha flava</name>
    <name type="common">yellow sugarcane aphid</name>
    <dbReference type="NCBI Taxonomy" id="143950"/>
    <lineage>
        <taxon>Eukaryota</taxon>
        <taxon>Metazoa</taxon>
        <taxon>Ecdysozoa</taxon>
        <taxon>Arthropoda</taxon>
        <taxon>Hexapoda</taxon>
        <taxon>Insecta</taxon>
        <taxon>Pterygota</taxon>
        <taxon>Neoptera</taxon>
        <taxon>Paraneoptera</taxon>
        <taxon>Hemiptera</taxon>
        <taxon>Sternorrhyncha</taxon>
        <taxon>Aphidomorpha</taxon>
        <taxon>Aphidoidea</taxon>
        <taxon>Aphididae</taxon>
        <taxon>Sipha</taxon>
    </lineage>
</organism>
<protein>
    <recommendedName>
        <fullName evidence="10">Protein white</fullName>
    </recommendedName>
</protein>
<feature type="region of interest" description="Disordered" evidence="11">
    <location>
        <begin position="1"/>
        <end position="43"/>
    </location>
</feature>
<evidence type="ECO:0000256" key="7">
    <source>
        <dbReference type="ARBA" id="ARBA00022840"/>
    </source>
</evidence>
<dbReference type="PROSITE" id="PS50035">
    <property type="entry name" value="PLD"/>
    <property type="match status" value="1"/>
</dbReference>
<evidence type="ECO:0000256" key="8">
    <source>
        <dbReference type="ARBA" id="ARBA00022989"/>
    </source>
</evidence>
<comment type="similarity">
    <text evidence="2">Belongs to the ABC transporter superfamily. ABCG family. Eye pigment precursor importer (TC 3.A.1.204) subfamily.</text>
</comment>
<evidence type="ECO:0000256" key="6">
    <source>
        <dbReference type="ARBA" id="ARBA00022741"/>
    </source>
</evidence>
<dbReference type="FunFam" id="3.40.50.300:FF:001225">
    <property type="entry name" value="ATP-binding cassette sub-family G member"/>
    <property type="match status" value="1"/>
</dbReference>
<dbReference type="NCBIfam" id="TIGR00955">
    <property type="entry name" value="3a01204"/>
    <property type="match status" value="1"/>
</dbReference>
<name>A0A8B8GKX7_9HEMI</name>
<evidence type="ECO:0000256" key="10">
    <source>
        <dbReference type="ARBA" id="ARBA00039188"/>
    </source>
</evidence>
<feature type="transmembrane region" description="Helical" evidence="12">
    <location>
        <begin position="552"/>
        <end position="574"/>
    </location>
</feature>
<dbReference type="PROSITE" id="PS50893">
    <property type="entry name" value="ABC_TRANSPORTER_2"/>
    <property type="match status" value="1"/>
</dbReference>
<dbReference type="SUPFAM" id="SSF52540">
    <property type="entry name" value="P-loop containing nucleoside triphosphate hydrolases"/>
    <property type="match status" value="1"/>
</dbReference>
<dbReference type="GO" id="GO:0005524">
    <property type="term" value="F:ATP binding"/>
    <property type="evidence" value="ECO:0007669"/>
    <property type="project" value="UniProtKB-KW"/>
</dbReference>
<dbReference type="GO" id="GO:0016887">
    <property type="term" value="F:ATP hydrolysis activity"/>
    <property type="evidence" value="ECO:0007669"/>
    <property type="project" value="InterPro"/>
</dbReference>
<feature type="transmembrane region" description="Helical" evidence="12">
    <location>
        <begin position="415"/>
        <end position="432"/>
    </location>
</feature>
<dbReference type="InterPro" id="IPR043926">
    <property type="entry name" value="ABCG_dom"/>
</dbReference>
<dbReference type="PANTHER" id="PTHR48041">
    <property type="entry name" value="ABC TRANSPORTER G FAMILY MEMBER 28"/>
    <property type="match status" value="1"/>
</dbReference>